<keyword evidence="2" id="KW-1185">Reference proteome</keyword>
<sequence length="73" mass="8842">MEFWFDKRHTGSLRIIDYKNNKIYGSDPNEPNWVVTFEKITEDSIKVNFENKRTHHGKNVMIARYANRRNELK</sequence>
<reference evidence="1 2" key="1">
    <citation type="journal article" date="2014" name="Virology">
        <title>Genome of brown tide virus (AaV), the little giant of the Megaviridae, elucidates NCLDV genome expansion and host-virus coevolution.</title>
        <authorList>
            <person name="Moniruzzaman M."/>
            <person name="LeCleir G.R."/>
            <person name="Brown C.M."/>
            <person name="Gobler C.J."/>
            <person name="Bidle K.D."/>
            <person name="Wilson W.H."/>
            <person name="Wilhelm S.W."/>
        </authorList>
    </citation>
    <scope>NUCLEOTIDE SEQUENCE [LARGE SCALE GENOMIC DNA]</scope>
    <source>
        <strain evidence="1">BtV-01</strain>
    </source>
</reference>
<name>A0A076FHX4_9VIRU</name>
<organism evidence="1 2">
    <name type="scientific">Aureococcus anophagefferens virus</name>
    <dbReference type="NCBI Taxonomy" id="1474867"/>
    <lineage>
        <taxon>Viruses</taxon>
        <taxon>Varidnaviria</taxon>
        <taxon>Bamfordvirae</taxon>
        <taxon>Nucleocytoviricota</taxon>
        <taxon>Megaviricetes</taxon>
        <taxon>Imitervirales</taxon>
        <taxon>Schizomimiviridae</taxon>
        <taxon>Kratosvirus</taxon>
        <taxon>Kratosvirus quantuckense</taxon>
    </lineage>
</organism>
<protein>
    <submittedName>
        <fullName evidence="1">Uncharacterized protein</fullName>
    </submittedName>
</protein>
<dbReference type="GeneID" id="20041533"/>
<dbReference type="EMBL" id="KJ645900">
    <property type="protein sequence ID" value="AII17041.1"/>
    <property type="molecule type" value="Genomic_DNA"/>
</dbReference>
<dbReference type="Proteomes" id="UP000028667">
    <property type="component" value="Segment"/>
</dbReference>
<proteinExistence type="predicted"/>
<gene>
    <name evidence="1" type="ORF">AaV_364</name>
</gene>
<evidence type="ECO:0000313" key="1">
    <source>
        <dbReference type="EMBL" id="AII17041.1"/>
    </source>
</evidence>
<evidence type="ECO:0000313" key="2">
    <source>
        <dbReference type="Proteomes" id="UP000028667"/>
    </source>
</evidence>
<dbReference type="KEGG" id="vg:20041533"/>
<accession>A0A076FHX4</accession>
<dbReference type="RefSeq" id="YP_009052433.1">
    <property type="nucleotide sequence ID" value="NC_024697.1"/>
</dbReference>